<keyword evidence="4 15" id="KW-0723">Serine/threonine-protein kinase</keyword>
<evidence type="ECO:0000256" key="3">
    <source>
        <dbReference type="ARBA" id="ARBA00012401"/>
    </source>
</evidence>
<evidence type="ECO:0000256" key="10">
    <source>
        <dbReference type="ARBA" id="ARBA00022840"/>
    </source>
</evidence>
<keyword evidence="6 16" id="KW-0812">Transmembrane</keyword>
<dbReference type="InterPro" id="IPR000719">
    <property type="entry name" value="Prot_kinase_dom"/>
</dbReference>
<keyword evidence="8 14" id="KW-0547">Nucleotide-binding</keyword>
<evidence type="ECO:0000256" key="5">
    <source>
        <dbReference type="ARBA" id="ARBA00022679"/>
    </source>
</evidence>
<protein>
    <recommendedName>
        <fullName evidence="3">receptor protein serine/threonine kinase</fullName>
        <ecNumber evidence="3">2.7.11.30</ecNumber>
    </recommendedName>
</protein>
<keyword evidence="12 16" id="KW-0472">Membrane</keyword>
<organism evidence="18 19">
    <name type="scientific">Oikopleura dioica</name>
    <name type="common">Tunicate</name>
    <dbReference type="NCBI Taxonomy" id="34765"/>
    <lineage>
        <taxon>Eukaryota</taxon>
        <taxon>Metazoa</taxon>
        <taxon>Chordata</taxon>
        <taxon>Tunicata</taxon>
        <taxon>Appendicularia</taxon>
        <taxon>Copelata</taxon>
        <taxon>Oikopleuridae</taxon>
        <taxon>Oikopleura</taxon>
    </lineage>
</organism>
<evidence type="ECO:0000256" key="16">
    <source>
        <dbReference type="SAM" id="Phobius"/>
    </source>
</evidence>
<evidence type="ECO:0000256" key="12">
    <source>
        <dbReference type="ARBA" id="ARBA00023136"/>
    </source>
</evidence>
<reference evidence="18 19" key="1">
    <citation type="submission" date="2021-04" db="EMBL/GenBank/DDBJ databases">
        <authorList>
            <person name="Bliznina A."/>
        </authorList>
    </citation>
    <scope>NUCLEOTIDE SEQUENCE [LARGE SCALE GENOMIC DNA]</scope>
</reference>
<evidence type="ECO:0000313" key="18">
    <source>
        <dbReference type="EMBL" id="CAG5090226.1"/>
    </source>
</evidence>
<keyword evidence="13" id="KW-0675">Receptor</keyword>
<dbReference type="PROSITE" id="PS00108">
    <property type="entry name" value="PROTEIN_KINASE_ST"/>
    <property type="match status" value="1"/>
</dbReference>
<keyword evidence="19" id="KW-1185">Reference proteome</keyword>
<keyword evidence="10 14" id="KW-0067">ATP-binding</keyword>
<dbReference type="Gene3D" id="1.10.510.10">
    <property type="entry name" value="Transferase(Phosphotransferase) domain 1"/>
    <property type="match status" value="1"/>
</dbReference>
<comment type="similarity">
    <text evidence="2">Belongs to the protein kinase superfamily. TKL Ser/Thr protein kinase family. TGFB receptor subfamily.</text>
</comment>
<keyword evidence="11 16" id="KW-1133">Transmembrane helix</keyword>
<evidence type="ECO:0000313" key="19">
    <source>
        <dbReference type="Proteomes" id="UP001158576"/>
    </source>
</evidence>
<evidence type="ECO:0000256" key="4">
    <source>
        <dbReference type="ARBA" id="ARBA00022527"/>
    </source>
</evidence>
<feature type="binding site" evidence="14">
    <location>
        <position position="172"/>
    </location>
    <ligand>
        <name>ATP</name>
        <dbReference type="ChEBI" id="CHEBI:30616"/>
    </ligand>
</feature>
<name>A0ABN7S3R6_OIKDI</name>
<dbReference type="PROSITE" id="PS00107">
    <property type="entry name" value="PROTEIN_KINASE_ATP"/>
    <property type="match status" value="1"/>
</dbReference>
<dbReference type="SUPFAM" id="SSF56112">
    <property type="entry name" value="Protein kinase-like (PK-like)"/>
    <property type="match status" value="1"/>
</dbReference>
<dbReference type="InterPro" id="IPR011009">
    <property type="entry name" value="Kinase-like_dom_sf"/>
</dbReference>
<evidence type="ECO:0000256" key="13">
    <source>
        <dbReference type="ARBA" id="ARBA00023170"/>
    </source>
</evidence>
<evidence type="ECO:0000256" key="14">
    <source>
        <dbReference type="PROSITE-ProRule" id="PRU10141"/>
    </source>
</evidence>
<dbReference type="InterPro" id="IPR017441">
    <property type="entry name" value="Protein_kinase_ATP_BS"/>
</dbReference>
<evidence type="ECO:0000256" key="1">
    <source>
        <dbReference type="ARBA" id="ARBA00004479"/>
    </source>
</evidence>
<dbReference type="InterPro" id="IPR008271">
    <property type="entry name" value="Ser/Thr_kinase_AS"/>
</dbReference>
<evidence type="ECO:0000256" key="9">
    <source>
        <dbReference type="ARBA" id="ARBA00022777"/>
    </source>
</evidence>
<dbReference type="EMBL" id="OU015568">
    <property type="protein sequence ID" value="CAG5090226.1"/>
    <property type="molecule type" value="Genomic_DNA"/>
</dbReference>
<accession>A0ABN7S3R6</accession>
<proteinExistence type="inferred from homology"/>
<dbReference type="PANTHER" id="PTHR23255">
    <property type="entry name" value="TRANSFORMING GROWTH FACTOR-BETA RECEPTOR TYPE I AND II"/>
    <property type="match status" value="1"/>
</dbReference>
<comment type="subcellular location">
    <subcellularLocation>
        <location evidence="1">Membrane</location>
        <topology evidence="1">Single-pass type I membrane protein</topology>
    </subcellularLocation>
</comment>
<keyword evidence="7" id="KW-0732">Signal</keyword>
<dbReference type="InterPro" id="IPR000333">
    <property type="entry name" value="TGFB_receptor"/>
</dbReference>
<evidence type="ECO:0000256" key="8">
    <source>
        <dbReference type="ARBA" id="ARBA00022741"/>
    </source>
</evidence>
<evidence type="ECO:0000259" key="17">
    <source>
        <dbReference type="PROSITE" id="PS50011"/>
    </source>
</evidence>
<dbReference type="PANTHER" id="PTHR23255:SF71">
    <property type="entry name" value="RECEPTOR PROTEIN SERINE_THREONINE KINASE"/>
    <property type="match status" value="1"/>
</dbReference>
<evidence type="ECO:0000256" key="7">
    <source>
        <dbReference type="ARBA" id="ARBA00022729"/>
    </source>
</evidence>
<evidence type="ECO:0000256" key="15">
    <source>
        <dbReference type="RuleBase" id="RU000304"/>
    </source>
</evidence>
<feature type="transmembrane region" description="Helical" evidence="16">
    <location>
        <begin position="61"/>
        <end position="82"/>
    </location>
</feature>
<dbReference type="SMART" id="SM00220">
    <property type="entry name" value="S_TKc"/>
    <property type="match status" value="1"/>
</dbReference>
<dbReference type="Gene3D" id="3.30.200.20">
    <property type="entry name" value="Phosphorylase Kinase, domain 1"/>
    <property type="match status" value="1"/>
</dbReference>
<dbReference type="Pfam" id="PF00069">
    <property type="entry name" value="Pkinase"/>
    <property type="match status" value="1"/>
</dbReference>
<keyword evidence="9" id="KW-0418">Kinase</keyword>
<dbReference type="Proteomes" id="UP001158576">
    <property type="component" value="Chromosome PAR"/>
</dbReference>
<keyword evidence="5" id="KW-0808">Transferase</keyword>
<evidence type="ECO:0000256" key="6">
    <source>
        <dbReference type="ARBA" id="ARBA00022692"/>
    </source>
</evidence>
<sequence>MLGSVSLCQDKKGSEEHMIEEQSCCCSFCPENSEFACSICPAGGFNTTIALPNSADRSSTISFLKISIICLVLALLASVCSYKKKKLCFKRSDGPDNDEMELAETGNLILQGGNTESTMVNPNPDGSSSGQGEAELVVSTISREIRLGSLVGKGRYGIVYKGTWSGKDVAAKIFDSRDAESWKRETEIYSTTLINHANILHYIAQDNKDAGIALELWLITDYHERGSLFDYLKGNTVSIADALLLAHTACAGIEHLHKEINGTQGKPQIAHRDIKSKNILVKSDGECAVADFGLAVVFDSQKQLIDLPKGTSEKFLVGTKRYMPPELLSNNFRDEDFMSFRRADIYSLSLVLWEIASRTQLYEGHIPAAYKLPYEDDVSAEPTLQAMELIVCQQKMRPAFPSTDEIAASPGLKSWERLCKVIAECWTEEPTWRLSALKMKKGLSHEYNEVRPQPQ</sequence>
<evidence type="ECO:0000256" key="11">
    <source>
        <dbReference type="ARBA" id="ARBA00022989"/>
    </source>
</evidence>
<feature type="domain" description="Protein kinase" evidence="17">
    <location>
        <begin position="145"/>
        <end position="448"/>
    </location>
</feature>
<dbReference type="PROSITE" id="PS50011">
    <property type="entry name" value="PROTEIN_KINASE_DOM"/>
    <property type="match status" value="1"/>
</dbReference>
<gene>
    <name evidence="18" type="ORF">OKIOD_LOCUS4072</name>
</gene>
<dbReference type="EC" id="2.7.11.30" evidence="3"/>
<evidence type="ECO:0000256" key="2">
    <source>
        <dbReference type="ARBA" id="ARBA00009605"/>
    </source>
</evidence>